<proteinExistence type="predicted"/>
<feature type="repeat" description="TPR" evidence="3">
    <location>
        <begin position="106"/>
        <end position="139"/>
    </location>
</feature>
<accession>A0ABQ6M0L7</accession>
<keyword evidence="2 3" id="KW-0802">TPR repeat</keyword>
<evidence type="ECO:0000313" key="6">
    <source>
        <dbReference type="EMBL" id="GMG87863.1"/>
    </source>
</evidence>
<keyword evidence="7" id="KW-1185">Reference proteome</keyword>
<dbReference type="SMART" id="SM00028">
    <property type="entry name" value="TPR"/>
    <property type="match status" value="3"/>
</dbReference>
<sequence>MKVTTALSKFVKRSALALPLVAAPAISVQVLDALGFNANGFGQAYAQEEKKPSKVKTRKTPSISEAVGKKLGQAQELADAQQFNEALAVLRDMEARSSKYSAYEKAQVAYFMAYIYFSLENYDGAIASYKKVLSVPSENLTEALEIGSLQAVSQLSFVKEDYKGALRYINRWMDVSNIVTGEMYYLRAQAHYQLKDNANALKDISKAVSMVEGNGKVPKQAWYDLQRFLYYDKNDYPSVVKVLEKLVKHYPQGTYYIQLAGMYGQLGREKDQLHMMEAAYIAGVLKKEKELLNMAYLFMGAEMPYKGAKVIKKGIDNKQIERTSKNLETLAVAYQMAQELKKSIPEMEAAASMSDKGELYSRLAGIYLDLDQNKEAITAGDKALKKGGLKREDQLRIVLGMANANLKKYEAALKHLEVAKKDKRSKKFAEQWIAYVEGEKKREEQLAI</sequence>
<evidence type="ECO:0000256" key="1">
    <source>
        <dbReference type="ARBA" id="ARBA00022737"/>
    </source>
</evidence>
<gene>
    <name evidence="6" type="ORF">MNKW57_21840</name>
</gene>
<dbReference type="PROSITE" id="PS50005">
    <property type="entry name" value="TPR"/>
    <property type="match status" value="1"/>
</dbReference>
<evidence type="ECO:0000313" key="7">
    <source>
        <dbReference type="Proteomes" id="UP001224392"/>
    </source>
</evidence>
<dbReference type="PANTHER" id="PTHR44186">
    <property type="match status" value="1"/>
</dbReference>
<dbReference type="InterPro" id="IPR019734">
    <property type="entry name" value="TPR_rpt"/>
</dbReference>
<dbReference type="Proteomes" id="UP001224392">
    <property type="component" value="Unassembled WGS sequence"/>
</dbReference>
<feature type="signal peptide" evidence="5">
    <location>
        <begin position="1"/>
        <end position="17"/>
    </location>
</feature>
<evidence type="ECO:0000256" key="5">
    <source>
        <dbReference type="SAM" id="SignalP"/>
    </source>
</evidence>
<feature type="coiled-coil region" evidence="4">
    <location>
        <begin position="399"/>
        <end position="426"/>
    </location>
</feature>
<reference evidence="6 7" key="1">
    <citation type="submission" date="2023-04" db="EMBL/GenBank/DDBJ databases">
        <title>Marinobulbifer ophiurae gen. nov., sp. Nov., isolate from tissue of brittle star Ophioplocus japonicus.</title>
        <authorList>
            <person name="Kawano K."/>
            <person name="Sawayama S."/>
            <person name="Nakagawa S."/>
        </authorList>
    </citation>
    <scope>NUCLEOTIDE SEQUENCE [LARGE SCALE GENOMIC DNA]</scope>
    <source>
        <strain evidence="6 7">NKW57</strain>
    </source>
</reference>
<dbReference type="Gene3D" id="1.25.40.10">
    <property type="entry name" value="Tetratricopeptide repeat domain"/>
    <property type="match status" value="3"/>
</dbReference>
<organism evidence="6 7">
    <name type="scientific">Biformimicrobium ophioploci</name>
    <dbReference type="NCBI Taxonomy" id="3036711"/>
    <lineage>
        <taxon>Bacteria</taxon>
        <taxon>Pseudomonadati</taxon>
        <taxon>Pseudomonadota</taxon>
        <taxon>Gammaproteobacteria</taxon>
        <taxon>Cellvibrionales</taxon>
        <taxon>Microbulbiferaceae</taxon>
        <taxon>Biformimicrobium</taxon>
    </lineage>
</organism>
<evidence type="ECO:0008006" key="8">
    <source>
        <dbReference type="Google" id="ProtNLM"/>
    </source>
</evidence>
<dbReference type="RefSeq" id="WP_285764478.1">
    <property type="nucleotide sequence ID" value="NZ_BSYJ01000004.1"/>
</dbReference>
<name>A0ABQ6M0L7_9GAMM</name>
<keyword evidence="4" id="KW-0175">Coiled coil</keyword>
<dbReference type="PANTHER" id="PTHR44186:SF1">
    <property type="entry name" value="BARDET-BIEDL SYNDROME 4 PROTEIN"/>
    <property type="match status" value="1"/>
</dbReference>
<evidence type="ECO:0000256" key="2">
    <source>
        <dbReference type="ARBA" id="ARBA00022803"/>
    </source>
</evidence>
<comment type="caution">
    <text evidence="6">The sequence shown here is derived from an EMBL/GenBank/DDBJ whole genome shotgun (WGS) entry which is preliminary data.</text>
</comment>
<keyword evidence="5" id="KW-0732">Signal</keyword>
<dbReference type="SUPFAM" id="SSF48452">
    <property type="entry name" value="TPR-like"/>
    <property type="match status" value="2"/>
</dbReference>
<keyword evidence="1" id="KW-0677">Repeat</keyword>
<feature type="chain" id="PRO_5047362372" description="Tetratricopeptide repeat protein" evidence="5">
    <location>
        <begin position="18"/>
        <end position="448"/>
    </location>
</feature>
<evidence type="ECO:0000256" key="3">
    <source>
        <dbReference type="PROSITE-ProRule" id="PRU00339"/>
    </source>
</evidence>
<protein>
    <recommendedName>
        <fullName evidence="8">Tetratricopeptide repeat protein</fullName>
    </recommendedName>
</protein>
<evidence type="ECO:0000256" key="4">
    <source>
        <dbReference type="SAM" id="Coils"/>
    </source>
</evidence>
<dbReference type="Pfam" id="PF13181">
    <property type="entry name" value="TPR_8"/>
    <property type="match status" value="2"/>
</dbReference>
<dbReference type="EMBL" id="BSYJ01000004">
    <property type="protein sequence ID" value="GMG87863.1"/>
    <property type="molecule type" value="Genomic_DNA"/>
</dbReference>
<dbReference type="InterPro" id="IPR011990">
    <property type="entry name" value="TPR-like_helical_dom_sf"/>
</dbReference>